<sequence>MQANERLQEFSQRMAYEGSPHIGVEAFDPVPEALARHSERNVHVLRALASLDERRVEGNDDDSPLIQELQRMDSKINVLLDIVDRLLLPVSMLPPRHPVRFNAVGVMLPASLLPAADNLLVRLHFDACRALPLELPARMGRLLNEGDAFVYFCEIGEMVEDGLERFVFCHHRRKVAEARLTGAIENVLSSKHRV</sequence>
<comment type="caution">
    <text evidence="2">The sequence shown here is derived from an EMBL/GenBank/DDBJ whole genome shotgun (WGS) entry which is preliminary data.</text>
</comment>
<dbReference type="Proteomes" id="UP001620405">
    <property type="component" value="Unassembled WGS sequence"/>
</dbReference>
<proteinExistence type="predicted"/>
<gene>
    <name evidence="2" type="ORF">ISP13_02990</name>
</gene>
<accession>A0ABW8IRF9</accession>
<feature type="domain" description="Cyclic di-GMP receptor atypical PilZ" evidence="1">
    <location>
        <begin position="45"/>
        <end position="179"/>
    </location>
</feature>
<evidence type="ECO:0000313" key="3">
    <source>
        <dbReference type="Proteomes" id="UP001620405"/>
    </source>
</evidence>
<evidence type="ECO:0000313" key="2">
    <source>
        <dbReference type="EMBL" id="MFK2872483.1"/>
    </source>
</evidence>
<dbReference type="EMBL" id="JADIKG010000010">
    <property type="protein sequence ID" value="MFK2872483.1"/>
    <property type="molecule type" value="Genomic_DNA"/>
</dbReference>
<protein>
    <submittedName>
        <fullName evidence="2">PilZ domain-containing protein</fullName>
    </submittedName>
</protein>
<name>A0ABW8IRF9_9GAMM</name>
<keyword evidence="3" id="KW-1185">Reference proteome</keyword>
<reference evidence="2 3" key="1">
    <citation type="submission" date="2020-10" db="EMBL/GenBank/DDBJ databases">
        <title>Phylogeny of dyella-like bacteria.</title>
        <authorList>
            <person name="Fu J."/>
        </authorList>
    </citation>
    <scope>NUCLEOTIDE SEQUENCE [LARGE SCALE GENOMIC DNA]</scope>
    <source>
        <strain evidence="2 3">DHOB07</strain>
    </source>
</reference>
<organism evidence="2 3">
    <name type="scientific">Dyella lipolytica</name>
    <dbReference type="NCBI Taxonomy" id="1867835"/>
    <lineage>
        <taxon>Bacteria</taxon>
        <taxon>Pseudomonadati</taxon>
        <taxon>Pseudomonadota</taxon>
        <taxon>Gammaproteobacteria</taxon>
        <taxon>Lysobacterales</taxon>
        <taxon>Rhodanobacteraceae</taxon>
        <taxon>Dyella</taxon>
    </lineage>
</organism>
<evidence type="ECO:0000259" key="1">
    <source>
        <dbReference type="Pfam" id="PF16823"/>
    </source>
</evidence>
<dbReference type="Pfam" id="PF16823">
    <property type="entry name" value="tPilZ"/>
    <property type="match status" value="1"/>
</dbReference>
<dbReference type="InterPro" id="IPR031800">
    <property type="entry name" value="PilZ_atypical"/>
</dbReference>
<dbReference type="RefSeq" id="WP_284399996.1">
    <property type="nucleotide sequence ID" value="NZ_BSNQ01000005.1"/>
</dbReference>